<dbReference type="GO" id="GO:0016491">
    <property type="term" value="F:oxidoreductase activity"/>
    <property type="evidence" value="ECO:0007669"/>
    <property type="project" value="UniProtKB-KW"/>
</dbReference>
<dbReference type="RefSeq" id="WP_379961035.1">
    <property type="nucleotide sequence ID" value="NZ_JAUYVI010000009.1"/>
</dbReference>
<evidence type="ECO:0000313" key="3">
    <source>
        <dbReference type="EMBL" id="MDQ7251049.1"/>
    </source>
</evidence>
<sequence>MVVIGAGIIGACTALALVKRGHAVTIIEPAQPGGEQAASYGNGGWLSPSLVVPLSLPGLWRKVPGFLADPAGPLTINWRYLPWLSGWLRRFLRAGATVARVQASALALRPLVAGCHLRHHALATEAGVADLIVRNGQLQVYRSREHFLAEHLPWTLRREAGAVIAEVPELELRKREPDLHERYTFGATLDGYNCISPGAYVGALVDHAIARGARLVRTKAHGFKARDSRALSIETSSGSFAFDEAVICTGAHSRTLAAEAGDRVFLEAERGYHVMFPNLDVMPKGRVLLMDGRMTNTPSKFGLRVTGHVEFSSLNAPPNWRHAEALRDFTLSAYPRMTRAAAKEVRFWMGARPSTPDSLPIIGRASGLRNVVHAFGHGHIGVASGPTTAELVADIVSDVAPSIDPAPYSPRRFMPQQAATGH</sequence>
<evidence type="ECO:0000313" key="4">
    <source>
        <dbReference type="Proteomes" id="UP001230156"/>
    </source>
</evidence>
<dbReference type="PANTHER" id="PTHR13847">
    <property type="entry name" value="SARCOSINE DEHYDROGENASE-RELATED"/>
    <property type="match status" value="1"/>
</dbReference>
<dbReference type="EMBL" id="JAUYVI010000009">
    <property type="protein sequence ID" value="MDQ7251049.1"/>
    <property type="molecule type" value="Genomic_DNA"/>
</dbReference>
<dbReference type="Gene3D" id="3.30.9.10">
    <property type="entry name" value="D-Amino Acid Oxidase, subunit A, domain 2"/>
    <property type="match status" value="1"/>
</dbReference>
<dbReference type="Proteomes" id="UP001230156">
    <property type="component" value="Unassembled WGS sequence"/>
</dbReference>
<keyword evidence="4" id="KW-1185">Reference proteome</keyword>
<evidence type="ECO:0000259" key="2">
    <source>
        <dbReference type="Pfam" id="PF01266"/>
    </source>
</evidence>
<protein>
    <submittedName>
        <fullName evidence="3">FAD-binding oxidoreductase</fullName>
        <ecNumber evidence="3">1.-.-.-</ecNumber>
    </submittedName>
</protein>
<dbReference type="EC" id="1.-.-.-" evidence="3"/>
<accession>A0ABU0YTK8</accession>
<feature type="domain" description="FAD dependent oxidoreductase" evidence="2">
    <location>
        <begin position="2"/>
        <end position="394"/>
    </location>
</feature>
<proteinExistence type="predicted"/>
<keyword evidence="1 3" id="KW-0560">Oxidoreductase</keyword>
<dbReference type="InterPro" id="IPR036188">
    <property type="entry name" value="FAD/NAD-bd_sf"/>
</dbReference>
<gene>
    <name evidence="3" type="ORF">Q8A70_25405</name>
</gene>
<organism evidence="3 4">
    <name type="scientific">Dongia sedimenti</name>
    <dbReference type="NCBI Taxonomy" id="3064282"/>
    <lineage>
        <taxon>Bacteria</taxon>
        <taxon>Pseudomonadati</taxon>
        <taxon>Pseudomonadota</taxon>
        <taxon>Alphaproteobacteria</taxon>
        <taxon>Rhodospirillales</taxon>
        <taxon>Dongiaceae</taxon>
        <taxon>Dongia</taxon>
    </lineage>
</organism>
<dbReference type="Gene3D" id="3.50.50.60">
    <property type="entry name" value="FAD/NAD(P)-binding domain"/>
    <property type="match status" value="2"/>
</dbReference>
<name>A0ABU0YTK8_9PROT</name>
<dbReference type="InterPro" id="IPR006076">
    <property type="entry name" value="FAD-dep_OxRdtase"/>
</dbReference>
<reference evidence="4" key="1">
    <citation type="submission" date="2023-08" db="EMBL/GenBank/DDBJ databases">
        <title>Rhodospirillaceae gen. nov., a novel taxon isolated from the Yangtze River Yuezi River estuary sludge.</title>
        <authorList>
            <person name="Ruan L."/>
        </authorList>
    </citation>
    <scope>NUCLEOTIDE SEQUENCE [LARGE SCALE GENOMIC DNA]</scope>
    <source>
        <strain evidence="4">R-7</strain>
    </source>
</reference>
<comment type="caution">
    <text evidence="3">The sequence shown here is derived from an EMBL/GenBank/DDBJ whole genome shotgun (WGS) entry which is preliminary data.</text>
</comment>
<dbReference type="SUPFAM" id="SSF51905">
    <property type="entry name" value="FAD/NAD(P)-binding domain"/>
    <property type="match status" value="1"/>
</dbReference>
<evidence type="ECO:0000256" key="1">
    <source>
        <dbReference type="ARBA" id="ARBA00023002"/>
    </source>
</evidence>
<dbReference type="PANTHER" id="PTHR13847:SF289">
    <property type="entry name" value="GLYCINE OXIDASE"/>
    <property type="match status" value="1"/>
</dbReference>
<dbReference type="SUPFAM" id="SSF54373">
    <property type="entry name" value="FAD-linked reductases, C-terminal domain"/>
    <property type="match status" value="1"/>
</dbReference>
<dbReference type="Pfam" id="PF01266">
    <property type="entry name" value="DAO"/>
    <property type="match status" value="1"/>
</dbReference>